<evidence type="ECO:0000256" key="2">
    <source>
        <dbReference type="SAM" id="SignalP"/>
    </source>
</evidence>
<dbReference type="SUPFAM" id="SSF52218">
    <property type="entry name" value="Flavoproteins"/>
    <property type="match status" value="1"/>
</dbReference>
<evidence type="ECO:0000313" key="5">
    <source>
        <dbReference type="Proteomes" id="UP001204579"/>
    </source>
</evidence>
<proteinExistence type="predicted"/>
<protein>
    <recommendedName>
        <fullName evidence="3">Flavodoxin-like domain-containing protein</fullName>
    </recommendedName>
</protein>
<dbReference type="Pfam" id="PF12682">
    <property type="entry name" value="Flavodoxin_4"/>
    <property type="match status" value="1"/>
</dbReference>
<name>A0AAW5N9H9_9BACT</name>
<feature type="compositionally biased region" description="Acidic residues" evidence="1">
    <location>
        <begin position="39"/>
        <end position="52"/>
    </location>
</feature>
<reference evidence="4 5" key="1">
    <citation type="submission" date="2022-08" db="EMBL/GenBank/DDBJ databases">
        <authorList>
            <person name="Zeman M."/>
            <person name="Kubasova T."/>
        </authorList>
    </citation>
    <scope>NUCLEOTIDE SEQUENCE [LARGE SCALE GENOMIC DNA]</scope>
    <source>
        <strain evidence="4 5">ET62</strain>
    </source>
</reference>
<feature type="signal peptide" evidence="2">
    <location>
        <begin position="1"/>
        <end position="21"/>
    </location>
</feature>
<evidence type="ECO:0000313" key="4">
    <source>
        <dbReference type="EMBL" id="MCR8875302.1"/>
    </source>
</evidence>
<gene>
    <name evidence="4" type="ORF">NW209_15020</name>
</gene>
<dbReference type="PANTHER" id="PTHR39201:SF1">
    <property type="entry name" value="FLAVODOXIN-LIKE DOMAIN-CONTAINING PROTEIN"/>
    <property type="match status" value="1"/>
</dbReference>
<feature type="domain" description="Flavodoxin-like" evidence="3">
    <location>
        <begin position="63"/>
        <end position="218"/>
    </location>
</feature>
<dbReference type="EMBL" id="JANRHJ010000026">
    <property type="protein sequence ID" value="MCR8875302.1"/>
    <property type="molecule type" value="Genomic_DNA"/>
</dbReference>
<feature type="chain" id="PRO_5043958274" description="Flavodoxin-like domain-containing protein" evidence="2">
    <location>
        <begin position="22"/>
        <end position="221"/>
    </location>
</feature>
<comment type="caution">
    <text evidence="4">The sequence shown here is derived from an EMBL/GenBank/DDBJ whole genome shotgun (WGS) entry which is preliminary data.</text>
</comment>
<dbReference type="PROSITE" id="PS50902">
    <property type="entry name" value="FLAVODOXIN_LIKE"/>
    <property type="match status" value="1"/>
</dbReference>
<sequence length="221" mass="24675">MKKYFVYLMMALAAVTFNACSDDDPLQKEPETEQPGNQDDNEGTENPDEPNTPDEPSGDSNNILVAYFSWGGTTQRMAQQIVAHTEADLFRIEPVTPYPEDYTECTEVALEERDSDARPAISSTIDEEAWAEYDTIFIGCPVWWHTTPMIICTFAESYDFAGKTVVPFCTYASTYRDETLARIAELTSGAEVHLDGLGLTSGSLNNESNVENWLREIGIIE</sequence>
<dbReference type="Gene3D" id="3.40.50.360">
    <property type="match status" value="1"/>
</dbReference>
<organism evidence="4 5">
    <name type="scientific">Phocaeicola barnesiae</name>
    <dbReference type="NCBI Taxonomy" id="376804"/>
    <lineage>
        <taxon>Bacteria</taxon>
        <taxon>Pseudomonadati</taxon>
        <taxon>Bacteroidota</taxon>
        <taxon>Bacteroidia</taxon>
        <taxon>Bacteroidales</taxon>
        <taxon>Bacteroidaceae</taxon>
        <taxon>Phocaeicola</taxon>
    </lineage>
</organism>
<accession>A0AAW5N9H9</accession>
<dbReference type="GO" id="GO:0010181">
    <property type="term" value="F:FMN binding"/>
    <property type="evidence" value="ECO:0007669"/>
    <property type="project" value="InterPro"/>
</dbReference>
<feature type="region of interest" description="Disordered" evidence="1">
    <location>
        <begin position="22"/>
        <end position="60"/>
    </location>
</feature>
<dbReference type="InterPro" id="IPR029039">
    <property type="entry name" value="Flavoprotein-like_sf"/>
</dbReference>
<dbReference type="AlphaFoldDB" id="A0AAW5N9H9"/>
<dbReference type="RefSeq" id="WP_235301293.1">
    <property type="nucleotide sequence ID" value="NZ_JADYTI010000046.1"/>
</dbReference>
<keyword evidence="2" id="KW-0732">Signal</keyword>
<evidence type="ECO:0000256" key="1">
    <source>
        <dbReference type="SAM" id="MobiDB-lite"/>
    </source>
</evidence>
<dbReference type="InterPro" id="IPR008254">
    <property type="entry name" value="Flavodoxin/NO_synth"/>
</dbReference>
<dbReference type="PANTHER" id="PTHR39201">
    <property type="entry name" value="EXPORTED PROTEIN-RELATED"/>
    <property type="match status" value="1"/>
</dbReference>
<keyword evidence="5" id="KW-1185">Reference proteome</keyword>
<dbReference type="Proteomes" id="UP001204579">
    <property type="component" value="Unassembled WGS sequence"/>
</dbReference>
<evidence type="ECO:0000259" key="3">
    <source>
        <dbReference type="PROSITE" id="PS50902"/>
    </source>
</evidence>